<proteinExistence type="predicted"/>
<gene>
    <name evidence="13" type="ORF">K040078D81_10020</name>
</gene>
<keyword evidence="7 13" id="KW-0418">Kinase</keyword>
<feature type="transmembrane region" description="Helical" evidence="11">
    <location>
        <begin position="38"/>
        <end position="58"/>
    </location>
</feature>
<evidence type="ECO:0000256" key="5">
    <source>
        <dbReference type="ARBA" id="ARBA00022679"/>
    </source>
</evidence>
<dbReference type="EMBL" id="BAABYW010000001">
    <property type="protein sequence ID" value="GAA6406885.1"/>
    <property type="molecule type" value="Genomic_DNA"/>
</dbReference>
<dbReference type="PROSITE" id="PS50109">
    <property type="entry name" value="HIS_KIN"/>
    <property type="match status" value="1"/>
</dbReference>
<evidence type="ECO:0000313" key="14">
    <source>
        <dbReference type="Proteomes" id="UP001600943"/>
    </source>
</evidence>
<evidence type="ECO:0000256" key="2">
    <source>
        <dbReference type="ARBA" id="ARBA00004651"/>
    </source>
</evidence>
<dbReference type="Pfam" id="PF02518">
    <property type="entry name" value="HATPase_c"/>
    <property type="match status" value="1"/>
</dbReference>
<keyword evidence="4" id="KW-1003">Cell membrane</keyword>
<feature type="domain" description="Histidine kinase" evidence="12">
    <location>
        <begin position="126"/>
        <end position="331"/>
    </location>
</feature>
<organism evidence="13 14">
    <name type="scientific">Blautia hominis</name>
    <dbReference type="NCBI Taxonomy" id="2025493"/>
    <lineage>
        <taxon>Bacteria</taxon>
        <taxon>Bacillati</taxon>
        <taxon>Bacillota</taxon>
        <taxon>Clostridia</taxon>
        <taxon>Lachnospirales</taxon>
        <taxon>Lachnospiraceae</taxon>
        <taxon>Blautia</taxon>
    </lineage>
</organism>
<dbReference type="PANTHER" id="PTHR45453">
    <property type="entry name" value="PHOSPHATE REGULON SENSOR PROTEIN PHOR"/>
    <property type="match status" value="1"/>
</dbReference>
<comment type="caution">
    <text evidence="13">The sequence shown here is derived from an EMBL/GenBank/DDBJ whole genome shotgun (WGS) entry which is preliminary data.</text>
</comment>
<dbReference type="InterPro" id="IPR036890">
    <property type="entry name" value="HATPase_C_sf"/>
</dbReference>
<dbReference type="EC" id="2.7.13.3" evidence="3"/>
<evidence type="ECO:0000256" key="11">
    <source>
        <dbReference type="SAM" id="Phobius"/>
    </source>
</evidence>
<evidence type="ECO:0000256" key="4">
    <source>
        <dbReference type="ARBA" id="ARBA00022475"/>
    </source>
</evidence>
<dbReference type="SUPFAM" id="SSF55874">
    <property type="entry name" value="ATPase domain of HSP90 chaperone/DNA topoisomerase II/histidine kinase"/>
    <property type="match status" value="1"/>
</dbReference>
<feature type="transmembrane region" description="Helical" evidence="11">
    <location>
        <begin position="12"/>
        <end position="32"/>
    </location>
</feature>
<dbReference type="PANTHER" id="PTHR45453:SF2">
    <property type="entry name" value="HISTIDINE KINASE"/>
    <property type="match status" value="1"/>
</dbReference>
<evidence type="ECO:0000256" key="9">
    <source>
        <dbReference type="ARBA" id="ARBA00023012"/>
    </source>
</evidence>
<protein>
    <recommendedName>
        <fullName evidence="3">histidine kinase</fullName>
        <ecNumber evidence="3">2.7.13.3</ecNumber>
    </recommendedName>
</protein>
<dbReference type="Gene3D" id="3.30.565.10">
    <property type="entry name" value="Histidine kinase-like ATPase, C-terminal domain"/>
    <property type="match status" value="1"/>
</dbReference>
<evidence type="ECO:0000259" key="12">
    <source>
        <dbReference type="PROSITE" id="PS50109"/>
    </source>
</evidence>
<sequence>MKFREFLGDRTGIVLLQMGSAWACFVYLTALGVQPREVALLLITWFGIFAAWTGFSFYREKKYFDQLMDTVWNMEKPWLVTEILSPPDSWEGKKYWEAMQISMKAMEEQVFEAGQKRREYQEYVENWVHQVKLPLTAAQLVCENDKKKDSRRILKSLENIDREIEQALYMSRMENTEQDYIIQKTRINVCVAQAVAADQESFRQRGVRIETKGLETEACTDSKWLIFMLRQVLSNSLKYMEDSPCIMISAWREENTVLLSVEDNGCGIRESEMGRVFSKGFTGSNGRKNRESTGMGLYICRKLCERLGMSIRAESVWGEYTRVVFEIPVSEQVSVFPHLTKV</sequence>
<dbReference type="InterPro" id="IPR005467">
    <property type="entry name" value="His_kinase_dom"/>
</dbReference>
<comment type="catalytic activity">
    <reaction evidence="1">
        <text>ATP + protein L-histidine = ADP + protein N-phospho-L-histidine.</text>
        <dbReference type="EC" id="2.7.13.3"/>
    </reaction>
</comment>
<dbReference type="SMART" id="SM00387">
    <property type="entry name" value="HATPase_c"/>
    <property type="match status" value="1"/>
</dbReference>
<comment type="subcellular location">
    <subcellularLocation>
        <location evidence="2">Cell membrane</location>
        <topology evidence="2">Multi-pass membrane protein</topology>
    </subcellularLocation>
</comment>
<evidence type="ECO:0000256" key="8">
    <source>
        <dbReference type="ARBA" id="ARBA00022989"/>
    </source>
</evidence>
<dbReference type="PRINTS" id="PR00344">
    <property type="entry name" value="BCTRLSENSOR"/>
</dbReference>
<accession>A0ABQ0B600</accession>
<keyword evidence="14" id="KW-1185">Reference proteome</keyword>
<dbReference type="InterPro" id="IPR004358">
    <property type="entry name" value="Sig_transdc_His_kin-like_C"/>
</dbReference>
<dbReference type="RefSeq" id="WP_390403832.1">
    <property type="nucleotide sequence ID" value="NZ_BAABYW010000001.1"/>
</dbReference>
<evidence type="ECO:0000256" key="3">
    <source>
        <dbReference type="ARBA" id="ARBA00012438"/>
    </source>
</evidence>
<dbReference type="Proteomes" id="UP001600943">
    <property type="component" value="Unassembled WGS sequence"/>
</dbReference>
<dbReference type="InterPro" id="IPR050351">
    <property type="entry name" value="BphY/WalK/GraS-like"/>
</dbReference>
<keyword evidence="6 11" id="KW-0812">Transmembrane</keyword>
<keyword evidence="5" id="KW-0808">Transferase</keyword>
<evidence type="ECO:0000256" key="10">
    <source>
        <dbReference type="ARBA" id="ARBA00023136"/>
    </source>
</evidence>
<keyword evidence="8 11" id="KW-1133">Transmembrane helix</keyword>
<keyword evidence="10 11" id="KW-0472">Membrane</keyword>
<keyword evidence="9" id="KW-0902">Two-component regulatory system</keyword>
<name>A0ABQ0B600_9FIRM</name>
<dbReference type="InterPro" id="IPR003594">
    <property type="entry name" value="HATPase_dom"/>
</dbReference>
<reference evidence="13 14" key="1">
    <citation type="submission" date="2024-04" db="EMBL/GenBank/DDBJ databases">
        <title>Defined microbial consortia suppress multidrug-resistant proinflammatory Enterobacteriaceae via ecological control.</title>
        <authorList>
            <person name="Furuichi M."/>
            <person name="Kawaguchi T."/>
            <person name="Pust M."/>
            <person name="Yasuma K."/>
            <person name="Plichta D."/>
            <person name="Hasegawa N."/>
            <person name="Ohya T."/>
            <person name="Bhattarai S."/>
            <person name="Sasajima S."/>
            <person name="Aoto Y."/>
            <person name="Tuganbaev T."/>
            <person name="Yaginuma M."/>
            <person name="Ueda M."/>
            <person name="Okahashi N."/>
            <person name="Amafuji K."/>
            <person name="Kiridooshi Y."/>
            <person name="Sugita K."/>
            <person name="Strazar M."/>
            <person name="Skelly A."/>
            <person name="Suda W."/>
            <person name="Hattori M."/>
            <person name="Nakamoto N."/>
            <person name="Caballero S."/>
            <person name="Norman J."/>
            <person name="Olle B."/>
            <person name="Tanoue T."/>
            <person name="Arita M."/>
            <person name="Bucci V."/>
            <person name="Atarashi K."/>
            <person name="Xavier R."/>
            <person name="Honda K."/>
        </authorList>
    </citation>
    <scope>NUCLEOTIDE SEQUENCE [LARGE SCALE GENOMIC DNA]</scope>
    <source>
        <strain evidence="14">k04-0078-D8-1</strain>
    </source>
</reference>
<evidence type="ECO:0000256" key="6">
    <source>
        <dbReference type="ARBA" id="ARBA00022692"/>
    </source>
</evidence>
<evidence type="ECO:0000313" key="13">
    <source>
        <dbReference type="EMBL" id="GAA6406885.1"/>
    </source>
</evidence>
<evidence type="ECO:0000256" key="7">
    <source>
        <dbReference type="ARBA" id="ARBA00022777"/>
    </source>
</evidence>
<evidence type="ECO:0000256" key="1">
    <source>
        <dbReference type="ARBA" id="ARBA00000085"/>
    </source>
</evidence>
<dbReference type="GO" id="GO:0016301">
    <property type="term" value="F:kinase activity"/>
    <property type="evidence" value="ECO:0007669"/>
    <property type="project" value="UniProtKB-KW"/>
</dbReference>